<dbReference type="Gene3D" id="3.40.50.150">
    <property type="entry name" value="Vaccinia Virus protein VP39"/>
    <property type="match status" value="1"/>
</dbReference>
<dbReference type="InterPro" id="IPR029063">
    <property type="entry name" value="SAM-dependent_MTases_sf"/>
</dbReference>
<dbReference type="EMBL" id="KQ001645">
    <property type="protein sequence ID" value="KJP90315.1"/>
    <property type="molecule type" value="Genomic_DNA"/>
</dbReference>
<dbReference type="OrthoDB" id="194386at2759"/>
<proteinExistence type="predicted"/>
<evidence type="ECO:0000313" key="1">
    <source>
        <dbReference type="EMBL" id="KJP90315.1"/>
    </source>
</evidence>
<reference evidence="1 2" key="1">
    <citation type="submission" date="2014-03" db="EMBL/GenBank/DDBJ databases">
        <title>The Genome Sequence of Plasmodium fragile nilgiri.</title>
        <authorList>
            <consortium name="The Broad Institute Genomics Platform"/>
            <consortium name="The Broad Institute Genome Sequencing Center for Infectious Disease"/>
            <person name="Neafsey D."/>
            <person name="Duraisingh M."/>
            <person name="Young S.K."/>
            <person name="Zeng Q."/>
            <person name="Gargeya S."/>
            <person name="Abouelleil A."/>
            <person name="Alvarado L."/>
            <person name="Chapman S.B."/>
            <person name="Gainer-Dewar J."/>
            <person name="Goldberg J."/>
            <person name="Griggs A."/>
            <person name="Gujja S."/>
            <person name="Hansen M."/>
            <person name="Howarth C."/>
            <person name="Imamovic A."/>
            <person name="Larimer J."/>
            <person name="Pearson M."/>
            <person name="Poon T.W."/>
            <person name="Priest M."/>
            <person name="Roberts A."/>
            <person name="Saif S."/>
            <person name="Shea T."/>
            <person name="Sykes S."/>
            <person name="Wortman J."/>
            <person name="Nusbaum C."/>
            <person name="Birren B."/>
        </authorList>
    </citation>
    <scope>NUCLEOTIDE SEQUENCE [LARGE SCALE GENOMIC DNA]</scope>
    <source>
        <strain evidence="2">nilgiri</strain>
    </source>
</reference>
<organism evidence="1 2">
    <name type="scientific">Plasmodium fragile</name>
    <dbReference type="NCBI Taxonomy" id="5857"/>
    <lineage>
        <taxon>Eukaryota</taxon>
        <taxon>Sar</taxon>
        <taxon>Alveolata</taxon>
        <taxon>Apicomplexa</taxon>
        <taxon>Aconoidasida</taxon>
        <taxon>Haemosporida</taxon>
        <taxon>Plasmodiidae</taxon>
        <taxon>Plasmodium</taxon>
        <taxon>Plasmodium (Plasmodium)</taxon>
    </lineage>
</organism>
<dbReference type="InterPro" id="IPR019410">
    <property type="entry name" value="Methyltransf_16"/>
</dbReference>
<name>A0A0D9QTB9_PLAFR</name>
<gene>
    <name evidence="1" type="ORF">AK88_00163</name>
</gene>
<dbReference type="RefSeq" id="XP_012333237.1">
    <property type="nucleotide sequence ID" value="XM_012477814.1"/>
</dbReference>
<protein>
    <submittedName>
        <fullName evidence="1">Uncharacterized protein</fullName>
    </submittedName>
</protein>
<accession>A0A0D9QTB9</accession>
<dbReference type="GeneID" id="24265477"/>
<dbReference type="AlphaFoldDB" id="A0A0D9QTB9"/>
<evidence type="ECO:0000313" key="2">
    <source>
        <dbReference type="Proteomes" id="UP000054561"/>
    </source>
</evidence>
<dbReference type="Proteomes" id="UP000054561">
    <property type="component" value="Unassembled WGS sequence"/>
</dbReference>
<dbReference type="VEuPathDB" id="PlasmoDB:AK88_00163"/>
<dbReference type="Pfam" id="PF10294">
    <property type="entry name" value="Methyltransf_16"/>
    <property type="match status" value="1"/>
</dbReference>
<sequence length="101" mass="11802">MDSAWRNKVKICSIDWTDENTYPRENEQIVTYDYIIGSDLVYDKEIVPSLVHIINLTLKTNGIFLYVCRKNRDGSQEFISQLKDANYDIQLFTPPPRVTTL</sequence>
<keyword evidence="2" id="KW-1185">Reference proteome</keyword>